<dbReference type="Gene3D" id="1.20.1540.10">
    <property type="entry name" value="Rhomboid-like"/>
    <property type="match status" value="1"/>
</dbReference>
<dbReference type="PANTHER" id="PTHR22936">
    <property type="entry name" value="RHOMBOID-RELATED"/>
    <property type="match status" value="1"/>
</dbReference>
<evidence type="ECO:0000256" key="9">
    <source>
        <dbReference type="ARBA" id="ARBA00023136"/>
    </source>
</evidence>
<dbReference type="EMBL" id="JABAYA010000222">
    <property type="protein sequence ID" value="KAF7721962.1"/>
    <property type="molecule type" value="Genomic_DNA"/>
</dbReference>
<feature type="domain" description="Peptidase S54 rhomboid" evidence="12">
    <location>
        <begin position="232"/>
        <end position="369"/>
    </location>
</feature>
<evidence type="ECO:0000256" key="1">
    <source>
        <dbReference type="ARBA" id="ARBA00000156"/>
    </source>
</evidence>
<dbReference type="InterPro" id="IPR035952">
    <property type="entry name" value="Rhomboid-like_sf"/>
</dbReference>
<dbReference type="Pfam" id="PF01694">
    <property type="entry name" value="Rhomboid"/>
    <property type="match status" value="1"/>
</dbReference>
<proteinExistence type="inferred from homology"/>
<evidence type="ECO:0000256" key="2">
    <source>
        <dbReference type="ARBA" id="ARBA00004141"/>
    </source>
</evidence>
<dbReference type="GO" id="GO:0016020">
    <property type="term" value="C:membrane"/>
    <property type="evidence" value="ECO:0007669"/>
    <property type="project" value="UniProtKB-SubCell"/>
</dbReference>
<keyword evidence="4 10" id="KW-0645">Protease</keyword>
<dbReference type="GO" id="GO:0004252">
    <property type="term" value="F:serine-type endopeptidase activity"/>
    <property type="evidence" value="ECO:0007669"/>
    <property type="project" value="InterPro"/>
</dbReference>
<dbReference type="InterPro" id="IPR002610">
    <property type="entry name" value="Peptidase_S54_rhomboid-like"/>
</dbReference>
<evidence type="ECO:0000256" key="11">
    <source>
        <dbReference type="SAM" id="MobiDB-lite"/>
    </source>
</evidence>
<dbReference type="OrthoDB" id="2146116at2759"/>
<dbReference type="EC" id="3.4.21.105" evidence="10"/>
<sequence>MYNNPHTGPATPEGPQTPIYSSPRTAHSPISTPSQQQQHHPAYGNFATETYYSNQVRDEKTAVGENYEMRSQHPENYNTPGSPNPYHQPVYVPPPQPTNYMYTPAPGPGGPLLPATYEHNRPLWLRLLIGPVQQAWFSWLSGLAMLVVLVIEFVRNHQMTGNVIQTSPINPMIGPSFTVLINLGARFTPCMRPLPNVPLTTIYPDCYRSLEDTCTLEQLCGFGGFGPDGQPNQAFRLVLPIFMHAGIIHYLMNMLTHLRLGVDLERILGLPRYVLLYMASGIWGFVLSSMLSQGKSASMGCSGALFGLIGYMLVDVFINWKIIPNPGQELARILLSTIISLVLGLLPGLDNFAHVGGLAVGIVMGILIAPMRPNASRRAQFITWFVRIGALVLLIVMFAAAIKVFYSSPDPRLICPNCKYISCLPVQNWCDMS</sequence>
<comment type="function">
    <text evidence="10">Serine protease involved in intramembrane proteolysis.</text>
</comment>
<feature type="transmembrane region" description="Helical" evidence="10">
    <location>
        <begin position="330"/>
        <end position="346"/>
    </location>
</feature>
<name>A0A8H7BIY1_9FUNG</name>
<accession>A0A8H7BIY1</accession>
<dbReference type="GO" id="GO:0006508">
    <property type="term" value="P:proteolysis"/>
    <property type="evidence" value="ECO:0007669"/>
    <property type="project" value="UniProtKB-KW"/>
</dbReference>
<feature type="compositionally biased region" description="Polar residues" evidence="11">
    <location>
        <begin position="18"/>
        <end position="39"/>
    </location>
</feature>
<comment type="similarity">
    <text evidence="3 10">Belongs to the peptidase S54 family.</text>
</comment>
<evidence type="ECO:0000256" key="8">
    <source>
        <dbReference type="ARBA" id="ARBA00022989"/>
    </source>
</evidence>
<protein>
    <recommendedName>
        <fullName evidence="10">Rhomboid-type serine protease</fullName>
        <ecNumber evidence="10">3.4.21.105</ecNumber>
    </recommendedName>
</protein>
<evidence type="ECO:0000256" key="6">
    <source>
        <dbReference type="ARBA" id="ARBA00022801"/>
    </source>
</evidence>
<evidence type="ECO:0000256" key="3">
    <source>
        <dbReference type="ARBA" id="ARBA00009045"/>
    </source>
</evidence>
<feature type="transmembrane region" description="Helical" evidence="10">
    <location>
        <begin position="352"/>
        <end position="369"/>
    </location>
</feature>
<keyword evidence="8 10" id="KW-1133">Transmembrane helix</keyword>
<keyword evidence="7 10" id="KW-0720">Serine protease</keyword>
<keyword evidence="5 10" id="KW-0812">Transmembrane</keyword>
<organism evidence="13 14">
    <name type="scientific">Apophysomyces ossiformis</name>
    <dbReference type="NCBI Taxonomy" id="679940"/>
    <lineage>
        <taxon>Eukaryota</taxon>
        <taxon>Fungi</taxon>
        <taxon>Fungi incertae sedis</taxon>
        <taxon>Mucoromycota</taxon>
        <taxon>Mucoromycotina</taxon>
        <taxon>Mucoromycetes</taxon>
        <taxon>Mucorales</taxon>
        <taxon>Mucorineae</taxon>
        <taxon>Mucoraceae</taxon>
        <taxon>Apophysomyces</taxon>
    </lineage>
</organism>
<reference evidence="13" key="1">
    <citation type="submission" date="2020-01" db="EMBL/GenBank/DDBJ databases">
        <title>Genome Sequencing of Three Apophysomyces-Like Fungal Strains Confirms a Novel Fungal Genus in the Mucoromycota with divergent Burkholderia-like Endosymbiotic Bacteria.</title>
        <authorList>
            <person name="Stajich J.E."/>
            <person name="Macias A.M."/>
            <person name="Carter-House D."/>
            <person name="Lovett B."/>
            <person name="Kasson L.R."/>
            <person name="Berry K."/>
            <person name="Grigoriev I."/>
            <person name="Chang Y."/>
            <person name="Spatafora J."/>
            <person name="Kasson M.T."/>
        </authorList>
    </citation>
    <scope>NUCLEOTIDE SEQUENCE</scope>
    <source>
        <strain evidence="13">NRRL A-21654</strain>
    </source>
</reference>
<keyword evidence="14" id="KW-1185">Reference proteome</keyword>
<dbReference type="SUPFAM" id="SSF144091">
    <property type="entry name" value="Rhomboid-like"/>
    <property type="match status" value="1"/>
</dbReference>
<feature type="region of interest" description="Disordered" evidence="11">
    <location>
        <begin position="71"/>
        <end position="95"/>
    </location>
</feature>
<evidence type="ECO:0000313" key="14">
    <source>
        <dbReference type="Proteomes" id="UP000605846"/>
    </source>
</evidence>
<keyword evidence="6 10" id="KW-0378">Hydrolase</keyword>
<feature type="transmembrane region" description="Helical" evidence="10">
    <location>
        <begin position="273"/>
        <end position="291"/>
    </location>
</feature>
<keyword evidence="9 10" id="KW-0472">Membrane</keyword>
<dbReference type="InterPro" id="IPR022764">
    <property type="entry name" value="Peptidase_S54_rhomboid_dom"/>
</dbReference>
<comment type="caution">
    <text evidence="13">The sequence shown here is derived from an EMBL/GenBank/DDBJ whole genome shotgun (WGS) entry which is preliminary data.</text>
</comment>
<evidence type="ECO:0000256" key="5">
    <source>
        <dbReference type="ARBA" id="ARBA00022692"/>
    </source>
</evidence>
<evidence type="ECO:0000256" key="10">
    <source>
        <dbReference type="RuleBase" id="RU362115"/>
    </source>
</evidence>
<feature type="transmembrane region" description="Helical" evidence="10">
    <location>
        <begin position="234"/>
        <end position="252"/>
    </location>
</feature>
<comment type="subcellular location">
    <subcellularLocation>
        <location evidence="2 10">Membrane</location>
        <topology evidence="2 10">Multi-pass membrane protein</topology>
    </subcellularLocation>
</comment>
<dbReference type="Proteomes" id="UP000605846">
    <property type="component" value="Unassembled WGS sequence"/>
</dbReference>
<feature type="transmembrane region" description="Helical" evidence="10">
    <location>
        <begin position="136"/>
        <end position="154"/>
    </location>
</feature>
<evidence type="ECO:0000259" key="12">
    <source>
        <dbReference type="Pfam" id="PF01694"/>
    </source>
</evidence>
<dbReference type="PANTHER" id="PTHR22936:SF69">
    <property type="entry name" value="RHOMBOID-LIKE PROTEIN"/>
    <property type="match status" value="1"/>
</dbReference>
<dbReference type="AlphaFoldDB" id="A0A8H7BIY1"/>
<comment type="catalytic activity">
    <reaction evidence="1 10">
        <text>Cleaves type-1 transmembrane domains using a catalytic dyad composed of serine and histidine that are contributed by different transmembrane domains.</text>
        <dbReference type="EC" id="3.4.21.105"/>
    </reaction>
</comment>
<feature type="transmembrane region" description="Helical" evidence="10">
    <location>
        <begin position="381"/>
        <end position="406"/>
    </location>
</feature>
<evidence type="ECO:0000313" key="13">
    <source>
        <dbReference type="EMBL" id="KAF7721962.1"/>
    </source>
</evidence>
<feature type="region of interest" description="Disordered" evidence="11">
    <location>
        <begin position="1"/>
        <end position="40"/>
    </location>
</feature>
<evidence type="ECO:0000256" key="7">
    <source>
        <dbReference type="ARBA" id="ARBA00022825"/>
    </source>
</evidence>
<gene>
    <name evidence="13" type="ORF">EC973_003900</name>
</gene>
<feature type="transmembrane region" description="Helical" evidence="10">
    <location>
        <begin position="297"/>
        <end position="318"/>
    </location>
</feature>
<evidence type="ECO:0000256" key="4">
    <source>
        <dbReference type="ARBA" id="ARBA00022670"/>
    </source>
</evidence>